<keyword evidence="4" id="KW-1134">Transmembrane beta strand</keyword>
<evidence type="ECO:0000256" key="4">
    <source>
        <dbReference type="ARBA" id="ARBA00022452"/>
    </source>
</evidence>
<accession>A0A1T5JLF0</accession>
<keyword evidence="8" id="KW-0175">Coiled coil</keyword>
<evidence type="ECO:0000256" key="5">
    <source>
        <dbReference type="ARBA" id="ARBA00022692"/>
    </source>
</evidence>
<proteinExistence type="inferred from homology"/>
<keyword evidence="6" id="KW-0472">Membrane</keyword>
<protein>
    <submittedName>
        <fullName evidence="9">Outer membrane protein TolC</fullName>
    </submittedName>
</protein>
<dbReference type="GO" id="GO:0015288">
    <property type="term" value="F:porin activity"/>
    <property type="evidence" value="ECO:0007669"/>
    <property type="project" value="TreeGrafter"/>
</dbReference>
<evidence type="ECO:0000313" key="10">
    <source>
        <dbReference type="Proteomes" id="UP000190961"/>
    </source>
</evidence>
<evidence type="ECO:0000256" key="1">
    <source>
        <dbReference type="ARBA" id="ARBA00004442"/>
    </source>
</evidence>
<evidence type="ECO:0000256" key="7">
    <source>
        <dbReference type="ARBA" id="ARBA00023237"/>
    </source>
</evidence>
<dbReference type="RefSeq" id="WP_079685763.1">
    <property type="nucleotide sequence ID" value="NZ_FUZU01000001.1"/>
</dbReference>
<dbReference type="SUPFAM" id="SSF56954">
    <property type="entry name" value="Outer membrane efflux proteins (OEP)"/>
    <property type="match status" value="1"/>
</dbReference>
<dbReference type="GO" id="GO:0015562">
    <property type="term" value="F:efflux transmembrane transporter activity"/>
    <property type="evidence" value="ECO:0007669"/>
    <property type="project" value="InterPro"/>
</dbReference>
<dbReference type="AlphaFoldDB" id="A0A1T5JLF0"/>
<evidence type="ECO:0000313" key="9">
    <source>
        <dbReference type="EMBL" id="SKC52082.1"/>
    </source>
</evidence>
<dbReference type="STRING" id="688867.SAMN05660236_1209"/>
<sequence>MNSYIKRYILLAVIFIASGFGLRAQNKMQYSLQQLIDSAVSKNHLVSIKEWQLQEKTSKLKEDAIKRYPSVTLGGNYQYNFSLGDLNIPAGAIGSVTTNAGTNQLLPAEDTKMQVGQHANYSTEVSLYQPLLQQPKIKTGLDIDRLDIARAEKEKIKMVRELKLGVQKLYYGIMITQKQYEEATNRLELAQAKLADVESATAAGKAIASNLAGLYALVAEEEQNVLKLDILLQDYNRELANIANIQDNTVISLQPLDTTAMSVQTIASVEIYTNTMAANTDLQIARLDQEKAILGIKAVRRSNLPDIGLIAGYYYQKGNPILPTSSPYIGINLRWNLQDIFTNHEIKYQRESQLKQAEHQLAYQQQQVRSNLEKAYRKVNQNQALMRVAQKALRYRHEELKVQQDKQGSGLAIKSTLLEVKANVAKAEADFYAARLSCLLAFAELENLAGH</sequence>
<evidence type="ECO:0000256" key="6">
    <source>
        <dbReference type="ARBA" id="ARBA00023136"/>
    </source>
</evidence>
<keyword evidence="5" id="KW-0812">Transmembrane</keyword>
<comment type="subcellular location">
    <subcellularLocation>
        <location evidence="1">Cell outer membrane</location>
    </subcellularLocation>
</comment>
<organism evidence="9 10">
    <name type="scientific">Ohtaekwangia koreensis</name>
    <dbReference type="NCBI Taxonomy" id="688867"/>
    <lineage>
        <taxon>Bacteria</taxon>
        <taxon>Pseudomonadati</taxon>
        <taxon>Bacteroidota</taxon>
        <taxon>Cytophagia</taxon>
        <taxon>Cytophagales</taxon>
        <taxon>Fulvivirgaceae</taxon>
        <taxon>Ohtaekwangia</taxon>
    </lineage>
</organism>
<dbReference type="PANTHER" id="PTHR30026:SF20">
    <property type="entry name" value="OUTER MEMBRANE PROTEIN TOLC"/>
    <property type="match status" value="1"/>
</dbReference>
<dbReference type="OrthoDB" id="1413034at2"/>
<evidence type="ECO:0000256" key="8">
    <source>
        <dbReference type="SAM" id="Coils"/>
    </source>
</evidence>
<keyword evidence="10" id="KW-1185">Reference proteome</keyword>
<dbReference type="GO" id="GO:1990281">
    <property type="term" value="C:efflux pump complex"/>
    <property type="evidence" value="ECO:0007669"/>
    <property type="project" value="TreeGrafter"/>
</dbReference>
<feature type="coiled-coil region" evidence="8">
    <location>
        <begin position="173"/>
        <end position="248"/>
    </location>
</feature>
<keyword evidence="7" id="KW-0998">Cell outer membrane</keyword>
<evidence type="ECO:0000256" key="2">
    <source>
        <dbReference type="ARBA" id="ARBA00007613"/>
    </source>
</evidence>
<dbReference type="Proteomes" id="UP000190961">
    <property type="component" value="Unassembled WGS sequence"/>
</dbReference>
<keyword evidence="3" id="KW-0813">Transport</keyword>
<dbReference type="Pfam" id="PF02321">
    <property type="entry name" value="OEP"/>
    <property type="match status" value="1"/>
</dbReference>
<dbReference type="EMBL" id="FUZU01000001">
    <property type="protein sequence ID" value="SKC52082.1"/>
    <property type="molecule type" value="Genomic_DNA"/>
</dbReference>
<reference evidence="9 10" key="1">
    <citation type="submission" date="2017-02" db="EMBL/GenBank/DDBJ databases">
        <authorList>
            <person name="Peterson S.W."/>
        </authorList>
    </citation>
    <scope>NUCLEOTIDE SEQUENCE [LARGE SCALE GENOMIC DNA]</scope>
    <source>
        <strain evidence="9 10">DSM 25262</strain>
    </source>
</reference>
<name>A0A1T5JLF0_9BACT</name>
<dbReference type="Gene3D" id="1.20.1600.10">
    <property type="entry name" value="Outer membrane efflux proteins (OEP)"/>
    <property type="match status" value="1"/>
</dbReference>
<dbReference type="InterPro" id="IPR051906">
    <property type="entry name" value="TolC-like"/>
</dbReference>
<evidence type="ECO:0000256" key="3">
    <source>
        <dbReference type="ARBA" id="ARBA00022448"/>
    </source>
</evidence>
<dbReference type="GO" id="GO:0009279">
    <property type="term" value="C:cell outer membrane"/>
    <property type="evidence" value="ECO:0007669"/>
    <property type="project" value="UniProtKB-SubCell"/>
</dbReference>
<dbReference type="InterPro" id="IPR003423">
    <property type="entry name" value="OMP_efflux"/>
</dbReference>
<comment type="similarity">
    <text evidence="2">Belongs to the outer membrane factor (OMF) (TC 1.B.17) family.</text>
</comment>
<dbReference type="PANTHER" id="PTHR30026">
    <property type="entry name" value="OUTER MEMBRANE PROTEIN TOLC"/>
    <property type="match status" value="1"/>
</dbReference>
<gene>
    <name evidence="9" type="ORF">SAMN05660236_1209</name>
</gene>